<protein>
    <recommendedName>
        <fullName evidence="1">J domain-containing protein</fullName>
    </recommendedName>
</protein>
<dbReference type="Proteomes" id="UP001454036">
    <property type="component" value="Unassembled WGS sequence"/>
</dbReference>
<dbReference type="InterPro" id="IPR018253">
    <property type="entry name" value="DnaJ_domain_CS"/>
</dbReference>
<gene>
    <name evidence="2" type="ORF">LIER_19232</name>
</gene>
<dbReference type="InterPro" id="IPR001623">
    <property type="entry name" value="DnaJ_domain"/>
</dbReference>
<reference evidence="2 3" key="1">
    <citation type="submission" date="2024-01" db="EMBL/GenBank/DDBJ databases">
        <title>The complete chloroplast genome sequence of Lithospermum erythrorhizon: insights into the phylogenetic relationship among Boraginaceae species and the maternal lineages of purple gromwells.</title>
        <authorList>
            <person name="Okada T."/>
            <person name="Watanabe K."/>
        </authorList>
    </citation>
    <scope>NUCLEOTIDE SEQUENCE [LARGE SCALE GENOMIC DNA]</scope>
</reference>
<dbReference type="Gene3D" id="1.10.287.110">
    <property type="entry name" value="DnaJ domain"/>
    <property type="match status" value="1"/>
</dbReference>
<evidence type="ECO:0000259" key="1">
    <source>
        <dbReference type="PROSITE" id="PS50076"/>
    </source>
</evidence>
<sequence length="258" mass="29347">MSSIYLLSSTASINLHAKSLQLEAPYSLRHLQVLVFTPYMNNSIHIIYHLRATLLHISMEQVGNALDSKFLLVNDICSVSARATTCAMQHLLGPGRSPFIDWFLVLQIDEDAETEDIKKQYRRLALQLHPDKNKHPKAEIAFKLVSEAYNCLSDSEKKAGFNLERSRAFCTQCHSPARIKVKATDTSSKRWMKTMYSVRRVKELKSRMMVEATTIEKCLRNAASASRRELPALGSKELPIFNPLDYSHHDYPHIGNDS</sequence>
<dbReference type="InterPro" id="IPR036869">
    <property type="entry name" value="J_dom_sf"/>
</dbReference>
<keyword evidence="3" id="KW-1185">Reference proteome</keyword>
<dbReference type="AlphaFoldDB" id="A0AAV3QGX1"/>
<dbReference type="PRINTS" id="PR00625">
    <property type="entry name" value="JDOMAIN"/>
</dbReference>
<organism evidence="2 3">
    <name type="scientific">Lithospermum erythrorhizon</name>
    <name type="common">Purple gromwell</name>
    <name type="synonym">Lithospermum officinale var. erythrorhizon</name>
    <dbReference type="NCBI Taxonomy" id="34254"/>
    <lineage>
        <taxon>Eukaryota</taxon>
        <taxon>Viridiplantae</taxon>
        <taxon>Streptophyta</taxon>
        <taxon>Embryophyta</taxon>
        <taxon>Tracheophyta</taxon>
        <taxon>Spermatophyta</taxon>
        <taxon>Magnoliopsida</taxon>
        <taxon>eudicotyledons</taxon>
        <taxon>Gunneridae</taxon>
        <taxon>Pentapetalae</taxon>
        <taxon>asterids</taxon>
        <taxon>lamiids</taxon>
        <taxon>Boraginales</taxon>
        <taxon>Boraginaceae</taxon>
        <taxon>Boraginoideae</taxon>
        <taxon>Lithospermeae</taxon>
        <taxon>Lithospermum</taxon>
    </lineage>
</organism>
<name>A0AAV3QGX1_LITER</name>
<dbReference type="PANTHER" id="PTHR44137:SF13">
    <property type="entry name" value="CHAPERONE DNAJ-DOMAIN SUPERFAMILY PROTEIN"/>
    <property type="match status" value="1"/>
</dbReference>
<proteinExistence type="predicted"/>
<dbReference type="EMBL" id="BAABME010004723">
    <property type="protein sequence ID" value="GAA0163339.1"/>
    <property type="molecule type" value="Genomic_DNA"/>
</dbReference>
<dbReference type="PROSITE" id="PS50076">
    <property type="entry name" value="DNAJ_2"/>
    <property type="match status" value="1"/>
</dbReference>
<dbReference type="SMART" id="SM00271">
    <property type="entry name" value="DnaJ"/>
    <property type="match status" value="1"/>
</dbReference>
<accession>A0AAV3QGX1</accession>
<dbReference type="PANTHER" id="PTHR44137">
    <property type="entry name" value="BNAC03G44070D PROTEIN"/>
    <property type="match status" value="1"/>
</dbReference>
<dbReference type="CDD" id="cd06257">
    <property type="entry name" value="DnaJ"/>
    <property type="match status" value="1"/>
</dbReference>
<dbReference type="Pfam" id="PF00226">
    <property type="entry name" value="DnaJ"/>
    <property type="match status" value="1"/>
</dbReference>
<dbReference type="PROSITE" id="PS00636">
    <property type="entry name" value="DNAJ_1"/>
    <property type="match status" value="1"/>
</dbReference>
<evidence type="ECO:0000313" key="3">
    <source>
        <dbReference type="Proteomes" id="UP001454036"/>
    </source>
</evidence>
<dbReference type="SUPFAM" id="SSF46565">
    <property type="entry name" value="Chaperone J-domain"/>
    <property type="match status" value="1"/>
</dbReference>
<comment type="caution">
    <text evidence="2">The sequence shown here is derived from an EMBL/GenBank/DDBJ whole genome shotgun (WGS) entry which is preliminary data.</text>
</comment>
<evidence type="ECO:0000313" key="2">
    <source>
        <dbReference type="EMBL" id="GAA0163339.1"/>
    </source>
</evidence>
<feature type="domain" description="J" evidence="1">
    <location>
        <begin position="101"/>
        <end position="165"/>
    </location>
</feature>